<feature type="region of interest" description="Disordered" evidence="1">
    <location>
        <begin position="38"/>
        <end position="62"/>
    </location>
</feature>
<gene>
    <name evidence="2" type="ORF">BIZ48_06590</name>
</gene>
<sequence length="62" mass="7345">MLIPFLKIPAHYSASDRVGLKRLEKNLKIKKEKISEKKKRGFKIKSSKKGFKKKKKSFKRKL</sequence>
<evidence type="ECO:0000256" key="1">
    <source>
        <dbReference type="SAM" id="MobiDB-lite"/>
    </source>
</evidence>
<dbReference type="Proteomes" id="UP000186621">
    <property type="component" value="Unassembled WGS sequence"/>
</dbReference>
<proteinExistence type="predicted"/>
<organism evidence="2 3">
    <name type="scientific">Helicobacter pylori</name>
    <name type="common">Campylobacter pylori</name>
    <dbReference type="NCBI Taxonomy" id="210"/>
    <lineage>
        <taxon>Bacteria</taxon>
        <taxon>Pseudomonadati</taxon>
        <taxon>Campylobacterota</taxon>
        <taxon>Epsilonproteobacteria</taxon>
        <taxon>Campylobacterales</taxon>
        <taxon>Helicobacteraceae</taxon>
        <taxon>Helicobacter</taxon>
    </lineage>
</organism>
<evidence type="ECO:0000313" key="2">
    <source>
        <dbReference type="EMBL" id="OLR48883.1"/>
    </source>
</evidence>
<comment type="caution">
    <text evidence="2">The sequence shown here is derived from an EMBL/GenBank/DDBJ whole genome shotgun (WGS) entry which is preliminary data.</text>
</comment>
<dbReference type="EMBL" id="MJMX01000001">
    <property type="protein sequence ID" value="OLR48883.1"/>
    <property type="molecule type" value="Genomic_DNA"/>
</dbReference>
<name>A0A1Q9JCA7_HELPX</name>
<evidence type="ECO:0000313" key="3">
    <source>
        <dbReference type="Proteomes" id="UP000186621"/>
    </source>
</evidence>
<dbReference type="AlphaFoldDB" id="A0A1Q9JCA7"/>
<accession>A0A1Q9JCA7</accession>
<reference evidence="2 3" key="1">
    <citation type="submission" date="2016-09" db="EMBL/GenBank/DDBJ databases">
        <authorList>
            <person name="Capua I."/>
            <person name="De Benedictis P."/>
            <person name="Joannis T."/>
            <person name="Lombin L.H."/>
            <person name="Cattoli G."/>
        </authorList>
    </citation>
    <scope>NUCLEOTIDE SEQUENCE [LARGE SCALE GENOMIC DNA]</scope>
    <source>
        <strain evidence="2 3">132A</strain>
    </source>
</reference>
<protein>
    <submittedName>
        <fullName evidence="2">Uncharacterized protein</fullName>
    </submittedName>
</protein>